<gene>
    <name evidence="3" type="primary">pglH</name>
    <name evidence="3" type="ORF">VAT7223_00542</name>
</gene>
<feature type="domain" description="Glycosyl transferase family 1" evidence="1">
    <location>
        <begin position="171"/>
        <end position="326"/>
    </location>
</feature>
<evidence type="ECO:0000259" key="1">
    <source>
        <dbReference type="Pfam" id="PF00534"/>
    </source>
</evidence>
<dbReference type="AlphaFoldDB" id="A0A1C3IIE2"/>
<protein>
    <submittedName>
        <fullName evidence="3">GalNAc-alpha-(1-&gt;4)-GalNAc-alpha-(1-&gt;3)-diNAcBac-PP-undecaprenol alpha-1,4-N-acetyl-D-galactosaminyltransferase</fullName>
        <ecNumber evidence="3">2.4.1.292</ecNumber>
    </submittedName>
</protein>
<evidence type="ECO:0000313" key="4">
    <source>
        <dbReference type="Proteomes" id="UP000092876"/>
    </source>
</evidence>
<dbReference type="GO" id="GO:1901135">
    <property type="term" value="P:carbohydrate derivative metabolic process"/>
    <property type="evidence" value="ECO:0007669"/>
    <property type="project" value="UniProtKB-ARBA"/>
</dbReference>
<dbReference type="Gene3D" id="3.40.50.2000">
    <property type="entry name" value="Glycogen Phosphorylase B"/>
    <property type="match status" value="2"/>
</dbReference>
<dbReference type="EC" id="2.4.1.292" evidence="3"/>
<sequence length="349" mass="39446">MKPAGGIERVVSTLANELCNNYAVTLLVKDTGESFYQLDRRIEVLSLNCALDLNMKSRVSRALGLLGNLFVSAYKLRKLFERCDFDYIYVTTPVSFWECLLTGRCNKKIIASEHGARVNYNIIYMALKVGYKFAHSYMIPTKTDFSYYINRGYPAVYIPHLRPALPYSISNNDVKKIVNVGRYTADKQQLALIRMWSELIKEKDDVSEWELVLVGSGELEGEIIALVEELDLSNSVKLVPPRKDIDTIYLDASIFVLTSSSEGFGMVVLEALSFGLPVVSFDCPSGPRDIIDDNLDGILVDLNDFEGFKIKLYSIMRDKSLREKMSLHGFSKASVWNQSNILSKFKGLF</sequence>
<dbReference type="EMBL" id="FLQP01000007">
    <property type="protein sequence ID" value="SBS61194.1"/>
    <property type="molecule type" value="Genomic_DNA"/>
</dbReference>
<dbReference type="InterPro" id="IPR001296">
    <property type="entry name" value="Glyco_trans_1"/>
</dbReference>
<evidence type="ECO:0000259" key="2">
    <source>
        <dbReference type="Pfam" id="PF13439"/>
    </source>
</evidence>
<proteinExistence type="predicted"/>
<dbReference type="CDD" id="cd03820">
    <property type="entry name" value="GT4_AmsD-like"/>
    <property type="match status" value="1"/>
</dbReference>
<dbReference type="SUPFAM" id="SSF53756">
    <property type="entry name" value="UDP-Glycosyltransferase/glycogen phosphorylase"/>
    <property type="match status" value="1"/>
</dbReference>
<name>A0A1C3IIE2_9VIBR</name>
<keyword evidence="3" id="KW-0328">Glycosyltransferase</keyword>
<organism evidence="3 4">
    <name type="scientific">Vibrio atlanticus</name>
    <dbReference type="NCBI Taxonomy" id="693153"/>
    <lineage>
        <taxon>Bacteria</taxon>
        <taxon>Pseudomonadati</taxon>
        <taxon>Pseudomonadota</taxon>
        <taxon>Gammaproteobacteria</taxon>
        <taxon>Vibrionales</taxon>
        <taxon>Vibrionaceae</taxon>
        <taxon>Vibrio</taxon>
    </lineage>
</organism>
<feature type="domain" description="Glycosyltransferase subfamily 4-like N-terminal" evidence="2">
    <location>
        <begin position="5"/>
        <end position="128"/>
    </location>
</feature>
<accession>A0A1C3IIE2</accession>
<dbReference type="GO" id="GO:0016757">
    <property type="term" value="F:glycosyltransferase activity"/>
    <property type="evidence" value="ECO:0007669"/>
    <property type="project" value="UniProtKB-KW"/>
</dbReference>
<dbReference type="InterPro" id="IPR028098">
    <property type="entry name" value="Glyco_trans_4-like_N"/>
</dbReference>
<dbReference type="Proteomes" id="UP000092876">
    <property type="component" value="Unassembled WGS sequence"/>
</dbReference>
<dbReference type="Pfam" id="PF00534">
    <property type="entry name" value="Glycos_transf_1"/>
    <property type="match status" value="1"/>
</dbReference>
<keyword evidence="3" id="KW-0808">Transferase</keyword>
<reference evidence="4" key="1">
    <citation type="submission" date="2016-06" db="EMBL/GenBank/DDBJ databases">
        <authorList>
            <person name="Rodrigo-Torres Lidia"/>
            <person name="Arahal R.David."/>
        </authorList>
    </citation>
    <scope>NUCLEOTIDE SEQUENCE [LARGE SCALE GENOMIC DNA]</scope>
    <source>
        <strain evidence="4">CECT 7223</strain>
    </source>
</reference>
<dbReference type="PANTHER" id="PTHR12526:SF630">
    <property type="entry name" value="GLYCOSYLTRANSFERASE"/>
    <property type="match status" value="1"/>
</dbReference>
<dbReference type="PANTHER" id="PTHR12526">
    <property type="entry name" value="GLYCOSYLTRANSFERASE"/>
    <property type="match status" value="1"/>
</dbReference>
<evidence type="ECO:0000313" key="3">
    <source>
        <dbReference type="EMBL" id="SBS61194.1"/>
    </source>
</evidence>
<dbReference type="Pfam" id="PF13439">
    <property type="entry name" value="Glyco_transf_4"/>
    <property type="match status" value="1"/>
</dbReference>